<comment type="caution">
    <text evidence="2">The sequence shown here is derived from an EMBL/GenBank/DDBJ whole genome shotgun (WGS) entry which is preliminary data.</text>
</comment>
<name>A0ABW3H2X7_9SPHN</name>
<accession>A0ABW3H2X7</accession>
<organism evidence="2 3">
    <name type="scientific">Sphingomonas canadensis</name>
    <dbReference type="NCBI Taxonomy" id="1219257"/>
    <lineage>
        <taxon>Bacteria</taxon>
        <taxon>Pseudomonadati</taxon>
        <taxon>Pseudomonadota</taxon>
        <taxon>Alphaproteobacteria</taxon>
        <taxon>Sphingomonadales</taxon>
        <taxon>Sphingomonadaceae</taxon>
        <taxon>Sphingomonas</taxon>
    </lineage>
</organism>
<dbReference type="RefSeq" id="WP_264943466.1">
    <property type="nucleotide sequence ID" value="NZ_JAPDRA010000002.1"/>
</dbReference>
<gene>
    <name evidence="2" type="ORF">ACFQ1E_05195</name>
</gene>
<keyword evidence="3" id="KW-1185">Reference proteome</keyword>
<dbReference type="EMBL" id="JBHTJG010000002">
    <property type="protein sequence ID" value="MFD0945728.1"/>
    <property type="molecule type" value="Genomic_DNA"/>
</dbReference>
<reference evidence="3" key="1">
    <citation type="journal article" date="2019" name="Int. J. Syst. Evol. Microbiol.">
        <title>The Global Catalogue of Microorganisms (GCM) 10K type strain sequencing project: providing services to taxonomists for standard genome sequencing and annotation.</title>
        <authorList>
            <consortium name="The Broad Institute Genomics Platform"/>
            <consortium name="The Broad Institute Genome Sequencing Center for Infectious Disease"/>
            <person name="Wu L."/>
            <person name="Ma J."/>
        </authorList>
    </citation>
    <scope>NUCLEOTIDE SEQUENCE [LARGE SCALE GENOMIC DNA]</scope>
    <source>
        <strain evidence="3">CCUG 62982</strain>
    </source>
</reference>
<evidence type="ECO:0000313" key="2">
    <source>
        <dbReference type="EMBL" id="MFD0945728.1"/>
    </source>
</evidence>
<dbReference type="Proteomes" id="UP001596977">
    <property type="component" value="Unassembled WGS sequence"/>
</dbReference>
<evidence type="ECO:0000256" key="1">
    <source>
        <dbReference type="SAM" id="SignalP"/>
    </source>
</evidence>
<protein>
    <submittedName>
        <fullName evidence="2">Uncharacterized protein</fullName>
    </submittedName>
</protein>
<feature type="chain" id="PRO_5046675651" evidence="1">
    <location>
        <begin position="26"/>
        <end position="181"/>
    </location>
</feature>
<evidence type="ECO:0000313" key="3">
    <source>
        <dbReference type="Proteomes" id="UP001596977"/>
    </source>
</evidence>
<sequence length="181" mass="18839">MAVTRMKGLGWLVCCMIVAPVCSFATSYGSAERTRLASVDAKIRTAEKEILALETEFAARASQLQLEEWNGTALGLAAPQAAQYVTSEAQLASLGQPAVAGEDAPRRELAAAVVPASVRTAMAATSPAIVTADAGSSRQAVAAAGARRGGEVVKVRQVAMLDNNTLEDLKRLAAAEAQKLR</sequence>
<keyword evidence="1" id="KW-0732">Signal</keyword>
<feature type="signal peptide" evidence="1">
    <location>
        <begin position="1"/>
        <end position="25"/>
    </location>
</feature>
<proteinExistence type="predicted"/>